<dbReference type="AlphaFoldDB" id="A0A183JAY1"/>
<name>A0A183JAY1_9BILA</name>
<accession>A0A183JAY1</accession>
<proteinExistence type="predicted"/>
<dbReference type="WBParaSite" id="SBAD_0001344401-mRNA-1">
    <property type="protein sequence ID" value="SBAD_0001344401-mRNA-1"/>
    <property type="gene ID" value="SBAD_0001344401"/>
</dbReference>
<dbReference type="EMBL" id="UZAM01019859">
    <property type="protein sequence ID" value="VDP53523.1"/>
    <property type="molecule type" value="Genomic_DNA"/>
</dbReference>
<reference evidence="3" key="1">
    <citation type="submission" date="2016-06" db="UniProtKB">
        <authorList>
            <consortium name="WormBaseParasite"/>
        </authorList>
    </citation>
    <scope>IDENTIFICATION</scope>
</reference>
<evidence type="ECO:0000313" key="1">
    <source>
        <dbReference type="EMBL" id="VDP53523.1"/>
    </source>
</evidence>
<organism evidence="3">
    <name type="scientific">Soboliphyme baturini</name>
    <dbReference type="NCBI Taxonomy" id="241478"/>
    <lineage>
        <taxon>Eukaryota</taxon>
        <taxon>Metazoa</taxon>
        <taxon>Ecdysozoa</taxon>
        <taxon>Nematoda</taxon>
        <taxon>Enoplea</taxon>
        <taxon>Dorylaimia</taxon>
        <taxon>Dioctophymatida</taxon>
        <taxon>Dioctophymatoidea</taxon>
        <taxon>Soboliphymatidae</taxon>
        <taxon>Soboliphyme</taxon>
    </lineage>
</organism>
<evidence type="ECO:0000313" key="3">
    <source>
        <dbReference type="WBParaSite" id="SBAD_0001344401-mRNA-1"/>
    </source>
</evidence>
<reference evidence="1 2" key="2">
    <citation type="submission" date="2018-11" db="EMBL/GenBank/DDBJ databases">
        <authorList>
            <consortium name="Pathogen Informatics"/>
        </authorList>
    </citation>
    <scope>NUCLEOTIDE SEQUENCE [LARGE SCALE GENOMIC DNA]</scope>
</reference>
<keyword evidence="2" id="KW-1185">Reference proteome</keyword>
<sequence>MTISEHTIVMLDPSEEAQLCSALSVNNLFLREEERVTGIAGILKDNLRRASTVPLIPNAEGIFQEANTVQGIYTPQ</sequence>
<dbReference type="Proteomes" id="UP000270296">
    <property type="component" value="Unassembled WGS sequence"/>
</dbReference>
<gene>
    <name evidence="1" type="ORF">SBAD_LOCUS13029</name>
</gene>
<protein>
    <submittedName>
        <fullName evidence="3">CBS domain-containing protein</fullName>
    </submittedName>
</protein>
<evidence type="ECO:0000313" key="2">
    <source>
        <dbReference type="Proteomes" id="UP000270296"/>
    </source>
</evidence>